<feature type="transmembrane region" description="Helical" evidence="7">
    <location>
        <begin position="352"/>
        <end position="374"/>
    </location>
</feature>
<dbReference type="GO" id="GO:0005886">
    <property type="term" value="C:plasma membrane"/>
    <property type="evidence" value="ECO:0007669"/>
    <property type="project" value="UniProtKB-SubCell"/>
</dbReference>
<feature type="transmembrane region" description="Helical" evidence="7">
    <location>
        <begin position="327"/>
        <end position="346"/>
    </location>
</feature>
<dbReference type="InterPro" id="IPR050171">
    <property type="entry name" value="MFS_Transporters"/>
</dbReference>
<dbReference type="InterPro" id="IPR020846">
    <property type="entry name" value="MFS_dom"/>
</dbReference>
<feature type="transmembrane region" description="Helical" evidence="7">
    <location>
        <begin position="42"/>
        <end position="61"/>
    </location>
</feature>
<feature type="transmembrane region" description="Helical" evidence="7">
    <location>
        <begin position="100"/>
        <end position="124"/>
    </location>
</feature>
<name>A0A4R2M1H5_9BACE</name>
<feature type="transmembrane region" description="Helical" evidence="7">
    <location>
        <begin position="443"/>
        <end position="462"/>
    </location>
</feature>
<dbReference type="InterPro" id="IPR036259">
    <property type="entry name" value="MFS_trans_sf"/>
</dbReference>
<evidence type="ECO:0000256" key="1">
    <source>
        <dbReference type="ARBA" id="ARBA00004651"/>
    </source>
</evidence>
<comment type="subcellular location">
    <subcellularLocation>
        <location evidence="1">Cell membrane</location>
        <topology evidence="1">Multi-pass membrane protein</topology>
    </subcellularLocation>
</comment>
<accession>A0A4R2M1H5</accession>
<dbReference type="InterPro" id="IPR005279">
    <property type="entry name" value="Dipep/tripep_permease"/>
</dbReference>
<dbReference type="GO" id="GO:1904680">
    <property type="term" value="F:peptide transmembrane transporter activity"/>
    <property type="evidence" value="ECO:0007669"/>
    <property type="project" value="InterPro"/>
</dbReference>
<feature type="transmembrane region" description="Helical" evidence="7">
    <location>
        <begin position="179"/>
        <end position="197"/>
    </location>
</feature>
<feature type="transmembrane region" description="Helical" evidence="7">
    <location>
        <begin position="209"/>
        <end position="232"/>
    </location>
</feature>
<protein>
    <submittedName>
        <fullName evidence="9">Dipeptide/tripeptide permease</fullName>
    </submittedName>
</protein>
<dbReference type="CDD" id="cd17346">
    <property type="entry name" value="MFS_DtpA_like"/>
    <property type="match status" value="1"/>
</dbReference>
<reference evidence="9 10" key="1">
    <citation type="submission" date="2019-03" db="EMBL/GenBank/DDBJ databases">
        <title>Genomic Encyclopedia of Type Strains, Phase IV (KMG-IV): sequencing the most valuable type-strain genomes for metagenomic binning, comparative biology and taxonomic classification.</title>
        <authorList>
            <person name="Goeker M."/>
        </authorList>
    </citation>
    <scope>NUCLEOTIDE SEQUENCE [LARGE SCALE GENOMIC DNA]</scope>
    <source>
        <strain evidence="9 10">DSM 23917</strain>
    </source>
</reference>
<dbReference type="AlphaFoldDB" id="A0A4R2M1H5"/>
<dbReference type="InterPro" id="IPR018456">
    <property type="entry name" value="PTR2_symporter_CS"/>
</dbReference>
<comment type="caution">
    <text evidence="9">The sequence shown here is derived from an EMBL/GenBank/DDBJ whole genome shotgun (WGS) entry which is preliminary data.</text>
</comment>
<dbReference type="PANTHER" id="PTHR23517:SF2">
    <property type="entry name" value="MULTIDRUG RESISTANCE PROTEIN MDTH"/>
    <property type="match status" value="1"/>
</dbReference>
<evidence type="ECO:0000256" key="2">
    <source>
        <dbReference type="ARBA" id="ARBA00022448"/>
    </source>
</evidence>
<keyword evidence="4 7" id="KW-0812">Transmembrane</keyword>
<dbReference type="Proteomes" id="UP000295600">
    <property type="component" value="Unassembled WGS sequence"/>
</dbReference>
<evidence type="ECO:0000256" key="3">
    <source>
        <dbReference type="ARBA" id="ARBA00022475"/>
    </source>
</evidence>
<dbReference type="PROSITE" id="PS50850">
    <property type="entry name" value="MFS"/>
    <property type="match status" value="1"/>
</dbReference>
<feature type="transmembrane region" description="Helical" evidence="7">
    <location>
        <begin position="253"/>
        <end position="272"/>
    </location>
</feature>
<feature type="transmembrane region" description="Helical" evidence="7">
    <location>
        <begin position="67"/>
        <end position="88"/>
    </location>
</feature>
<feature type="transmembrane region" description="Helical" evidence="7">
    <location>
        <begin position="144"/>
        <end position="167"/>
    </location>
</feature>
<evidence type="ECO:0000313" key="9">
    <source>
        <dbReference type="EMBL" id="TCO96005.1"/>
    </source>
</evidence>
<organism evidence="9 10">
    <name type="scientific">Prevotella heparinolytica</name>
    <dbReference type="NCBI Taxonomy" id="28113"/>
    <lineage>
        <taxon>Bacteria</taxon>
        <taxon>Pseudomonadati</taxon>
        <taxon>Bacteroidota</taxon>
        <taxon>Bacteroidia</taxon>
        <taxon>Bacteroidales</taxon>
        <taxon>Bacteroidaceae</taxon>
        <taxon>Bacteroides</taxon>
    </lineage>
</organism>
<feature type="transmembrane region" description="Helical" evidence="7">
    <location>
        <begin position="394"/>
        <end position="417"/>
    </location>
</feature>
<proteinExistence type="predicted"/>
<evidence type="ECO:0000259" key="8">
    <source>
        <dbReference type="PROSITE" id="PS50850"/>
    </source>
</evidence>
<keyword evidence="3" id="KW-1003">Cell membrane</keyword>
<dbReference type="EMBL" id="SLXB01000002">
    <property type="protein sequence ID" value="TCO96005.1"/>
    <property type="molecule type" value="Genomic_DNA"/>
</dbReference>
<feature type="transmembrane region" description="Helical" evidence="7">
    <location>
        <begin position="296"/>
        <end position="315"/>
    </location>
</feature>
<dbReference type="InterPro" id="IPR011701">
    <property type="entry name" value="MFS"/>
</dbReference>
<dbReference type="SUPFAM" id="SSF103473">
    <property type="entry name" value="MFS general substrate transporter"/>
    <property type="match status" value="1"/>
</dbReference>
<dbReference type="PROSITE" id="PS01023">
    <property type="entry name" value="PTR2_2"/>
    <property type="match status" value="1"/>
</dbReference>
<keyword evidence="2" id="KW-0813">Transport</keyword>
<keyword evidence="5 7" id="KW-1133">Transmembrane helix</keyword>
<gene>
    <name evidence="9" type="ORF">EV202_102106</name>
</gene>
<keyword evidence="6 7" id="KW-0472">Membrane</keyword>
<evidence type="ECO:0000256" key="6">
    <source>
        <dbReference type="ARBA" id="ARBA00023136"/>
    </source>
</evidence>
<evidence type="ECO:0000256" key="4">
    <source>
        <dbReference type="ARBA" id="ARBA00022692"/>
    </source>
</evidence>
<dbReference type="PANTHER" id="PTHR23517">
    <property type="entry name" value="RESISTANCE PROTEIN MDTM, PUTATIVE-RELATED-RELATED"/>
    <property type="match status" value="1"/>
</dbReference>
<dbReference type="Gene3D" id="1.20.1250.20">
    <property type="entry name" value="MFS general substrate transporter like domains"/>
    <property type="match status" value="2"/>
</dbReference>
<dbReference type="Pfam" id="PF07690">
    <property type="entry name" value="MFS_1"/>
    <property type="match status" value="1"/>
</dbReference>
<dbReference type="GO" id="GO:0006857">
    <property type="term" value="P:oligopeptide transport"/>
    <property type="evidence" value="ECO:0007669"/>
    <property type="project" value="InterPro"/>
</dbReference>
<feature type="domain" description="Major facilitator superfamily (MFS) profile" evidence="8">
    <location>
        <begin position="1"/>
        <end position="235"/>
    </location>
</feature>
<evidence type="ECO:0000256" key="5">
    <source>
        <dbReference type="ARBA" id="ARBA00022989"/>
    </source>
</evidence>
<evidence type="ECO:0000256" key="7">
    <source>
        <dbReference type="SAM" id="Phobius"/>
    </source>
</evidence>
<sequence>MRLFFYQPNKIYIRMMQSPQATSKGFSKAFWVSTTVELFERMAYYAVFIVLTIYLSSILGFNDFEASMISGLFSGGLYLLPIFSGAYADKIGFRKSMLIAFSLLSVGYLGLGLLPTLLEAAGLVEYGEVTRFSGLPESNDKWMIVPILFVIMVGGSFIKSIISGSVAKETTEATRARGYSIFYMMVNIGAFTGKTVVDPLRNLIGEQAYIYINYFSAAMTILALLSVILLYKSAHTAGEGKSMREIGRGFMRIITNWRLLILILIVTGFWMVQQQLYATMPKYVIRMAGETAKPGWIANVNPFVVVCCVSFITRLMAKRSAILSMNIGMFLIPISALLMACGNLLGNEVIGGMSNITLMMVLGIVVQALAECFISPRYLEYFSLQAPKGEEGMYLGFSHLHSFLSSIFGFGIAGVLLTKYCPDPVLFETREAWEAASTNAHYIWYYFAGIGLVAAVALSVFAKTTEFIDKKKKA</sequence>
<evidence type="ECO:0000313" key="10">
    <source>
        <dbReference type="Proteomes" id="UP000295600"/>
    </source>
</evidence>